<evidence type="ECO:0000313" key="2">
    <source>
        <dbReference type="EMBL" id="WIY48291.1"/>
    </source>
</evidence>
<gene>
    <name evidence="2" type="ORF">QRO08_21085</name>
</gene>
<keyword evidence="3" id="KW-1185">Reference proteome</keyword>
<feature type="transmembrane region" description="Helical" evidence="1">
    <location>
        <begin position="21"/>
        <end position="43"/>
    </location>
</feature>
<evidence type="ECO:0000313" key="3">
    <source>
        <dbReference type="Proteomes" id="UP001242732"/>
    </source>
</evidence>
<keyword evidence="1" id="KW-1133">Transmembrane helix</keyword>
<keyword evidence="1" id="KW-0812">Transmembrane</keyword>
<dbReference type="EMBL" id="CP127363">
    <property type="protein sequence ID" value="WIY48291.1"/>
    <property type="molecule type" value="Genomic_DNA"/>
</dbReference>
<keyword evidence="1" id="KW-0472">Membrane</keyword>
<dbReference type="InterPro" id="IPR045584">
    <property type="entry name" value="Pilin-like"/>
</dbReference>
<evidence type="ECO:0000256" key="1">
    <source>
        <dbReference type="SAM" id="Phobius"/>
    </source>
</evidence>
<dbReference type="Pfam" id="PF07963">
    <property type="entry name" value="N_methyl"/>
    <property type="match status" value="1"/>
</dbReference>
<proteinExistence type="predicted"/>
<dbReference type="SUPFAM" id="SSF54523">
    <property type="entry name" value="Pili subunits"/>
    <property type="match status" value="1"/>
</dbReference>
<dbReference type="Proteomes" id="UP001242732">
    <property type="component" value="Chromosome"/>
</dbReference>
<dbReference type="NCBIfam" id="TIGR02532">
    <property type="entry name" value="IV_pilin_GFxxxE"/>
    <property type="match status" value="1"/>
</dbReference>
<protein>
    <submittedName>
        <fullName evidence="2">Type II secretion system protein</fullName>
    </submittedName>
</protein>
<organism evidence="2 3">
    <name type="scientific">Paracidovorax citrulli</name>
    <name type="common">Acidovorax citrulli</name>
    <dbReference type="NCBI Taxonomy" id="80869"/>
    <lineage>
        <taxon>Bacteria</taxon>
        <taxon>Pseudomonadati</taxon>
        <taxon>Pseudomonadota</taxon>
        <taxon>Betaproteobacteria</taxon>
        <taxon>Burkholderiales</taxon>
        <taxon>Comamonadaceae</taxon>
        <taxon>Paracidovorax</taxon>
    </lineage>
</organism>
<dbReference type="RefSeq" id="WP_011793922.1">
    <property type="nucleotide sequence ID" value="NZ_CP023687.1"/>
</dbReference>
<dbReference type="InterPro" id="IPR012902">
    <property type="entry name" value="N_methyl_site"/>
</dbReference>
<dbReference type="GeneID" id="79790419"/>
<sequence>MCLFPIHRPGSRRRAAAQRGFSMLELSIALVVIGLIIGAVAVGRDLQRNASYQRISSSFVQGWLMAYDAYVTGTGIVPGDSATAPTGLVNGNTTELCGNDLLNVFLAAGIRLPQGRAEGQASRYAYLDSNGNPQEVEVCFQNVAWAEPGTTVGTYVSRPRNVMVLKRITPALASLLDAQIDGSADARFGRMRENSQAALVAVTTGVPWSVDERMAFGSTTATTLDESQVAVVTGWVVMNR</sequence>
<reference evidence="2 3" key="1">
    <citation type="submission" date="2023-06" db="EMBL/GenBank/DDBJ databases">
        <authorList>
            <person name="Ham H."/>
            <person name="Park D.S."/>
        </authorList>
    </citation>
    <scope>NUCLEOTIDE SEQUENCE [LARGE SCALE GENOMIC DNA]</scope>
    <source>
        <strain evidence="2 3">KACC 17005</strain>
    </source>
</reference>
<accession>A0ABY9AMX2</accession>
<name>A0ABY9AMX2_PARCI</name>